<dbReference type="InterPro" id="IPR021324">
    <property type="entry name" value="DUF2929"/>
</dbReference>
<keyword evidence="3" id="KW-1185">Reference proteome</keyword>
<keyword evidence="1" id="KW-0812">Transmembrane</keyword>
<organism evidence="2 3">
    <name type="scientific">Fictibacillus iocasae</name>
    <dbReference type="NCBI Taxonomy" id="2715437"/>
    <lineage>
        <taxon>Bacteria</taxon>
        <taxon>Bacillati</taxon>
        <taxon>Bacillota</taxon>
        <taxon>Bacilli</taxon>
        <taxon>Bacillales</taxon>
        <taxon>Fictibacillaceae</taxon>
        <taxon>Fictibacillus</taxon>
    </lineage>
</organism>
<evidence type="ECO:0000256" key="1">
    <source>
        <dbReference type="SAM" id="Phobius"/>
    </source>
</evidence>
<reference evidence="3" key="1">
    <citation type="journal article" date="2019" name="Int. J. Syst. Evol. Microbiol.">
        <title>The Global Catalogue of Microorganisms (GCM) 10K type strain sequencing project: providing services to taxonomists for standard genome sequencing and annotation.</title>
        <authorList>
            <consortium name="The Broad Institute Genomics Platform"/>
            <consortium name="The Broad Institute Genome Sequencing Center for Infectious Disease"/>
            <person name="Wu L."/>
            <person name="Ma J."/>
        </authorList>
    </citation>
    <scope>NUCLEOTIDE SEQUENCE [LARGE SCALE GENOMIC DNA]</scope>
    <source>
        <strain evidence="3">NBRC 106396</strain>
    </source>
</reference>
<dbReference type="RefSeq" id="WP_379748698.1">
    <property type="nucleotide sequence ID" value="NZ_JBHTCP010000014.1"/>
</dbReference>
<feature type="transmembrane region" description="Helical" evidence="1">
    <location>
        <begin position="32"/>
        <end position="52"/>
    </location>
</feature>
<evidence type="ECO:0000313" key="2">
    <source>
        <dbReference type="EMBL" id="MFC7371781.1"/>
    </source>
</evidence>
<protein>
    <submittedName>
        <fullName evidence="2">YjzD family protein</fullName>
    </submittedName>
</protein>
<keyword evidence="1" id="KW-1133">Transmembrane helix</keyword>
<keyword evidence="1" id="KW-0472">Membrane</keyword>
<sequence length="60" mass="6700">MRYIWTLFWSLLLSNMIFYVLSSMQGGEYDAVKAAIFGVVFTVIISIIGAVLPSHEEAAE</sequence>
<gene>
    <name evidence="2" type="ORF">ACFQPF_08835</name>
</gene>
<name>A0ABW2NMX8_9BACL</name>
<dbReference type="Pfam" id="PF11151">
    <property type="entry name" value="DUF2929"/>
    <property type="match status" value="1"/>
</dbReference>
<evidence type="ECO:0000313" key="3">
    <source>
        <dbReference type="Proteomes" id="UP001596549"/>
    </source>
</evidence>
<comment type="caution">
    <text evidence="2">The sequence shown here is derived from an EMBL/GenBank/DDBJ whole genome shotgun (WGS) entry which is preliminary data.</text>
</comment>
<accession>A0ABW2NMX8</accession>
<proteinExistence type="predicted"/>
<dbReference type="EMBL" id="JBHTCP010000014">
    <property type="protein sequence ID" value="MFC7371781.1"/>
    <property type="molecule type" value="Genomic_DNA"/>
</dbReference>
<dbReference type="Proteomes" id="UP001596549">
    <property type="component" value="Unassembled WGS sequence"/>
</dbReference>